<sequence>HLVDSVQERKRSQLEIDESISTFSYTDLVVKLDRTKELND</sequence>
<proteinExistence type="predicted"/>
<protein>
    <submittedName>
        <fullName evidence="1">21264_t:CDS:1</fullName>
    </submittedName>
</protein>
<name>A0ABN7V3I1_GIGMA</name>
<reference evidence="1 2" key="1">
    <citation type="submission" date="2021-06" db="EMBL/GenBank/DDBJ databases">
        <authorList>
            <person name="Kallberg Y."/>
            <person name="Tangrot J."/>
            <person name="Rosling A."/>
        </authorList>
    </citation>
    <scope>NUCLEOTIDE SEQUENCE [LARGE SCALE GENOMIC DNA]</scope>
    <source>
        <strain evidence="1 2">120-4 pot B 10/14</strain>
    </source>
</reference>
<accession>A0ABN7V3I1</accession>
<evidence type="ECO:0000313" key="1">
    <source>
        <dbReference type="EMBL" id="CAG8725948.1"/>
    </source>
</evidence>
<organism evidence="1 2">
    <name type="scientific">Gigaspora margarita</name>
    <dbReference type="NCBI Taxonomy" id="4874"/>
    <lineage>
        <taxon>Eukaryota</taxon>
        <taxon>Fungi</taxon>
        <taxon>Fungi incertae sedis</taxon>
        <taxon>Mucoromycota</taxon>
        <taxon>Glomeromycotina</taxon>
        <taxon>Glomeromycetes</taxon>
        <taxon>Diversisporales</taxon>
        <taxon>Gigasporaceae</taxon>
        <taxon>Gigaspora</taxon>
    </lineage>
</organism>
<keyword evidence="2" id="KW-1185">Reference proteome</keyword>
<evidence type="ECO:0000313" key="2">
    <source>
        <dbReference type="Proteomes" id="UP000789901"/>
    </source>
</evidence>
<gene>
    <name evidence="1" type="ORF">GMARGA_LOCUS13934</name>
</gene>
<dbReference type="EMBL" id="CAJVQB010009034">
    <property type="protein sequence ID" value="CAG8725948.1"/>
    <property type="molecule type" value="Genomic_DNA"/>
</dbReference>
<comment type="caution">
    <text evidence="1">The sequence shown here is derived from an EMBL/GenBank/DDBJ whole genome shotgun (WGS) entry which is preliminary data.</text>
</comment>
<dbReference type="Proteomes" id="UP000789901">
    <property type="component" value="Unassembled WGS sequence"/>
</dbReference>
<feature type="non-terminal residue" evidence="1">
    <location>
        <position position="1"/>
    </location>
</feature>